<feature type="domain" description="Integrase catalytic" evidence="1">
    <location>
        <begin position="31"/>
        <end position="192"/>
    </location>
</feature>
<dbReference type="AlphaFoldDB" id="A0A2P4XGX1"/>
<dbReference type="InterPro" id="IPR012337">
    <property type="entry name" value="RNaseH-like_sf"/>
</dbReference>
<dbReference type="PROSITE" id="PS50994">
    <property type="entry name" value="INTEGRASE"/>
    <property type="match status" value="1"/>
</dbReference>
<reference evidence="2 3" key="1">
    <citation type="journal article" date="2017" name="Genome Biol. Evol.">
        <title>Phytophthora megakarya and P. palmivora, closely related causal agents of cacao black pod rot, underwent increases in genome sizes and gene numbers by different mechanisms.</title>
        <authorList>
            <person name="Ali S.S."/>
            <person name="Shao J."/>
            <person name="Lary D.J."/>
            <person name="Kronmiller B."/>
            <person name="Shen D."/>
            <person name="Strem M.D."/>
            <person name="Amoako-Attah I."/>
            <person name="Akrofi A.Y."/>
            <person name="Begoude B.A."/>
            <person name="Ten Hoopen G.M."/>
            <person name="Coulibaly K."/>
            <person name="Kebe B.I."/>
            <person name="Melnick R.L."/>
            <person name="Guiltinan M.J."/>
            <person name="Tyler B.M."/>
            <person name="Meinhardt L.W."/>
            <person name="Bailey B.A."/>
        </authorList>
    </citation>
    <scope>NUCLEOTIDE SEQUENCE [LARGE SCALE GENOMIC DNA]</scope>
    <source>
        <strain evidence="3">sbr112.9</strain>
    </source>
</reference>
<gene>
    <name evidence="2" type="ORF">PHPALM_19625</name>
</gene>
<keyword evidence="3" id="KW-1185">Reference proteome</keyword>
<dbReference type="InterPro" id="IPR001584">
    <property type="entry name" value="Integrase_cat-core"/>
</dbReference>
<evidence type="ECO:0000313" key="2">
    <source>
        <dbReference type="EMBL" id="POM64802.1"/>
    </source>
</evidence>
<dbReference type="Gene3D" id="3.30.420.10">
    <property type="entry name" value="Ribonuclease H-like superfamily/Ribonuclease H"/>
    <property type="match status" value="1"/>
</dbReference>
<dbReference type="InterPro" id="IPR036397">
    <property type="entry name" value="RNaseH_sf"/>
</dbReference>
<dbReference type="EMBL" id="NCKW01011052">
    <property type="protein sequence ID" value="POM64802.1"/>
    <property type="molecule type" value="Genomic_DNA"/>
</dbReference>
<dbReference type="GO" id="GO:0003676">
    <property type="term" value="F:nucleic acid binding"/>
    <property type="evidence" value="ECO:0007669"/>
    <property type="project" value="InterPro"/>
</dbReference>
<evidence type="ECO:0000313" key="3">
    <source>
        <dbReference type="Proteomes" id="UP000237271"/>
    </source>
</evidence>
<comment type="caution">
    <text evidence="2">The sequence shown here is derived from an EMBL/GenBank/DDBJ whole genome shotgun (WGS) entry which is preliminary data.</text>
</comment>
<protein>
    <recommendedName>
        <fullName evidence="1">Integrase catalytic domain-containing protein</fullName>
    </recommendedName>
</protein>
<dbReference type="OrthoDB" id="78677at2759"/>
<name>A0A2P4XGX1_9STRA</name>
<dbReference type="Pfam" id="PF00665">
    <property type="entry name" value="rve"/>
    <property type="match status" value="1"/>
</dbReference>
<dbReference type="InterPro" id="IPR050951">
    <property type="entry name" value="Retrovirus_Pol_polyprotein"/>
</dbReference>
<sequence length="316" mass="36035">MAAHCQEIYSILTKDLYCRPPQPRPLDKAIHADKPNEVMHWDYLYMGKSDSYLEYVLVIKDDTSKFVWLMPTDAATADNTFECLMRWFAMFGVVRWWVSDQGTHFKNKVLEGLQHALGAHRHFTTARCTWTNGTVEVVNREVLRCCRALLSEWRLQSGEWPRVIKNFQMVLNHSPCSAIDGVAPVTAMTGLKVMDPTDPLAVPDPIQVATLDDFQRRKHHNGIKGTTMAQFDMGDFVLYADVWQYARAKLRVKWCGPAQVTAAASNGIFEIENLISGERREVHAGRLKFYTDSSLEVTEDLLRHVAHTSATSLTRF</sequence>
<evidence type="ECO:0000259" key="1">
    <source>
        <dbReference type="PROSITE" id="PS50994"/>
    </source>
</evidence>
<dbReference type="PANTHER" id="PTHR37984:SF5">
    <property type="entry name" value="PROTEIN NYNRIN-LIKE"/>
    <property type="match status" value="1"/>
</dbReference>
<organism evidence="2 3">
    <name type="scientific">Phytophthora palmivora</name>
    <dbReference type="NCBI Taxonomy" id="4796"/>
    <lineage>
        <taxon>Eukaryota</taxon>
        <taxon>Sar</taxon>
        <taxon>Stramenopiles</taxon>
        <taxon>Oomycota</taxon>
        <taxon>Peronosporomycetes</taxon>
        <taxon>Peronosporales</taxon>
        <taxon>Peronosporaceae</taxon>
        <taxon>Phytophthora</taxon>
    </lineage>
</organism>
<proteinExistence type="predicted"/>
<dbReference type="Proteomes" id="UP000237271">
    <property type="component" value="Unassembled WGS sequence"/>
</dbReference>
<accession>A0A2P4XGX1</accession>
<dbReference type="GO" id="GO:0015074">
    <property type="term" value="P:DNA integration"/>
    <property type="evidence" value="ECO:0007669"/>
    <property type="project" value="InterPro"/>
</dbReference>
<dbReference type="PANTHER" id="PTHR37984">
    <property type="entry name" value="PROTEIN CBG26694"/>
    <property type="match status" value="1"/>
</dbReference>
<dbReference type="SUPFAM" id="SSF53098">
    <property type="entry name" value="Ribonuclease H-like"/>
    <property type="match status" value="1"/>
</dbReference>